<dbReference type="PROSITE" id="PS50879">
    <property type="entry name" value="RNASE_H_1"/>
    <property type="match status" value="1"/>
</dbReference>
<dbReference type="PATRIC" id="fig|1117379.3.peg.1858"/>
<name>K6CEI8_9BACI</name>
<dbReference type="SUPFAM" id="SSF53098">
    <property type="entry name" value="Ribonuclease H-like"/>
    <property type="match status" value="1"/>
</dbReference>
<sequence>MNKLIGKSVKIIFERLKTMKYRLEWNYKVKSSNEKVRCSSEWISGELALQMGEELEGTGKVSELYVYDEKGTTWIIKEMKKLLTEIEEDPHEITVFFDGGFHKETNQAGLGAVIFFRQGKKKYRIRANERVDEMETNNEAEYAAFYYALNILEDLGVHHLSCEFKGDSQGVLKQLEGEWPCYEETLNAWLDRIEEKMKVLGLLPKYTVIPRKDNKEADKLATQALEGKEIFAKTLIL</sequence>
<protein>
    <recommendedName>
        <fullName evidence="1">RNase H type-1 domain-containing protein</fullName>
    </recommendedName>
</protein>
<evidence type="ECO:0000313" key="3">
    <source>
        <dbReference type="Proteomes" id="UP000006316"/>
    </source>
</evidence>
<dbReference type="Pfam" id="PF13456">
    <property type="entry name" value="RVT_3"/>
    <property type="match status" value="1"/>
</dbReference>
<dbReference type="eggNOG" id="COG0328">
    <property type="taxonomic scope" value="Bacteria"/>
</dbReference>
<feature type="domain" description="RNase H type-1" evidence="1">
    <location>
        <begin position="89"/>
        <end position="226"/>
    </location>
</feature>
<evidence type="ECO:0000259" key="1">
    <source>
        <dbReference type="PROSITE" id="PS50879"/>
    </source>
</evidence>
<dbReference type="GO" id="GO:0003676">
    <property type="term" value="F:nucleic acid binding"/>
    <property type="evidence" value="ECO:0007669"/>
    <property type="project" value="InterPro"/>
</dbReference>
<gene>
    <name evidence="2" type="ORF">BABA_08886</name>
</gene>
<dbReference type="Gene3D" id="3.30.420.10">
    <property type="entry name" value="Ribonuclease H-like superfamily/Ribonuclease H"/>
    <property type="match status" value="1"/>
</dbReference>
<dbReference type="PANTHER" id="PTHR46387:SF2">
    <property type="entry name" value="RIBONUCLEASE HI"/>
    <property type="match status" value="1"/>
</dbReference>
<dbReference type="InterPro" id="IPR036397">
    <property type="entry name" value="RNaseH_sf"/>
</dbReference>
<comment type="caution">
    <text evidence="2">The sequence shown here is derived from an EMBL/GenBank/DDBJ whole genome shotgun (WGS) entry which is preliminary data.</text>
</comment>
<reference evidence="2 3" key="1">
    <citation type="journal article" date="2012" name="Front. Microbiol.">
        <title>Redundancy and modularity in membrane-associated dissimilatory nitrate reduction in Bacillus.</title>
        <authorList>
            <person name="Heylen K."/>
            <person name="Keltjens J."/>
        </authorList>
    </citation>
    <scope>NUCLEOTIDE SEQUENCE [LARGE SCALE GENOMIC DNA]</scope>
    <source>
        <strain evidence="3">LMG 21833T</strain>
    </source>
</reference>
<dbReference type="InterPro" id="IPR012337">
    <property type="entry name" value="RNaseH-like_sf"/>
</dbReference>
<evidence type="ECO:0000313" key="2">
    <source>
        <dbReference type="EMBL" id="EKN69530.1"/>
    </source>
</evidence>
<proteinExistence type="predicted"/>
<accession>K6CEI8</accession>
<keyword evidence="3" id="KW-1185">Reference proteome</keyword>
<dbReference type="AlphaFoldDB" id="K6CEI8"/>
<dbReference type="EMBL" id="AJLS01000055">
    <property type="protein sequence ID" value="EKN69530.1"/>
    <property type="molecule type" value="Genomic_DNA"/>
</dbReference>
<dbReference type="InterPro" id="IPR002156">
    <property type="entry name" value="RNaseH_domain"/>
</dbReference>
<dbReference type="Proteomes" id="UP000006316">
    <property type="component" value="Unassembled WGS sequence"/>
</dbReference>
<dbReference type="STRING" id="1117379.BABA_08886"/>
<organism evidence="2 3">
    <name type="scientific">Neobacillus bataviensis LMG 21833</name>
    <dbReference type="NCBI Taxonomy" id="1117379"/>
    <lineage>
        <taxon>Bacteria</taxon>
        <taxon>Bacillati</taxon>
        <taxon>Bacillota</taxon>
        <taxon>Bacilli</taxon>
        <taxon>Bacillales</taxon>
        <taxon>Bacillaceae</taxon>
        <taxon>Neobacillus</taxon>
    </lineage>
</organism>
<dbReference type="GO" id="GO:0004523">
    <property type="term" value="F:RNA-DNA hybrid ribonuclease activity"/>
    <property type="evidence" value="ECO:0007669"/>
    <property type="project" value="InterPro"/>
</dbReference>
<dbReference type="CDD" id="cd09279">
    <property type="entry name" value="RNase_HI_like"/>
    <property type="match status" value="1"/>
</dbReference>
<dbReference type="NCBIfam" id="NF005822">
    <property type="entry name" value="PRK07708.1"/>
    <property type="match status" value="1"/>
</dbReference>
<dbReference type="PANTHER" id="PTHR46387">
    <property type="entry name" value="POLYNUCLEOTIDYL TRANSFERASE, RIBONUCLEASE H-LIKE SUPERFAMILY PROTEIN"/>
    <property type="match status" value="1"/>
</dbReference>